<gene>
    <name evidence="2" type="ORF">PHET_03154</name>
</gene>
<dbReference type="SUPFAM" id="SSF140415">
    <property type="entry name" value="YppE-like"/>
    <property type="match status" value="1"/>
</dbReference>
<organism evidence="2 3">
    <name type="scientific">Paragonimus heterotremus</name>
    <dbReference type="NCBI Taxonomy" id="100268"/>
    <lineage>
        <taxon>Eukaryota</taxon>
        <taxon>Metazoa</taxon>
        <taxon>Spiralia</taxon>
        <taxon>Lophotrochozoa</taxon>
        <taxon>Platyhelminthes</taxon>
        <taxon>Trematoda</taxon>
        <taxon>Digenea</taxon>
        <taxon>Plagiorchiida</taxon>
        <taxon>Troglotremata</taxon>
        <taxon>Troglotrematidae</taxon>
        <taxon>Paragonimus</taxon>
    </lineage>
</organism>
<reference evidence="2" key="1">
    <citation type="submission" date="2019-05" db="EMBL/GenBank/DDBJ databases">
        <title>Annotation for the trematode Paragonimus heterotremus.</title>
        <authorList>
            <person name="Choi Y.-J."/>
        </authorList>
    </citation>
    <scope>NUCLEOTIDE SEQUENCE</scope>
    <source>
        <strain evidence="2">LC</strain>
    </source>
</reference>
<dbReference type="SUPFAM" id="SSF89837">
    <property type="entry name" value="Doublecortin (DC)"/>
    <property type="match status" value="3"/>
</dbReference>
<evidence type="ECO:0000259" key="1">
    <source>
        <dbReference type="Pfam" id="PF24478"/>
    </source>
</evidence>
<comment type="caution">
    <text evidence="2">The sequence shown here is derived from an EMBL/GenBank/DDBJ whole genome shotgun (WGS) entry which is preliminary data.</text>
</comment>
<evidence type="ECO:0000313" key="2">
    <source>
        <dbReference type="EMBL" id="KAF5403482.1"/>
    </source>
</evidence>
<dbReference type="InterPro" id="IPR043188">
    <property type="entry name" value="DCDC1"/>
</dbReference>
<dbReference type="InterPro" id="IPR023351">
    <property type="entry name" value="YppE-like_sf"/>
</dbReference>
<keyword evidence="3" id="KW-1185">Reference proteome</keyword>
<proteinExistence type="predicted"/>
<dbReference type="InterPro" id="IPR056415">
    <property type="entry name" value="DCX2_DCDC1"/>
</dbReference>
<dbReference type="GO" id="GO:0035556">
    <property type="term" value="P:intracellular signal transduction"/>
    <property type="evidence" value="ECO:0007669"/>
    <property type="project" value="InterPro"/>
</dbReference>
<dbReference type="PANTHER" id="PTHR46302:SF3">
    <property type="entry name" value="DOUBLECORTIN DOMAIN-CONTAINING PROTEIN 1"/>
    <property type="match status" value="1"/>
</dbReference>
<dbReference type="PANTHER" id="PTHR46302">
    <property type="entry name" value="DOUBLECORTIN DOMAIN-CONTAINING PROTEIN 1"/>
    <property type="match status" value="1"/>
</dbReference>
<dbReference type="PROSITE" id="PS50231">
    <property type="entry name" value="RICIN_B_LECTIN"/>
    <property type="match status" value="1"/>
</dbReference>
<evidence type="ECO:0000313" key="3">
    <source>
        <dbReference type="Proteomes" id="UP000748531"/>
    </source>
</evidence>
<dbReference type="OrthoDB" id="9999986at2759"/>
<name>A0A8J4TJ06_9TREM</name>
<dbReference type="GO" id="GO:1902412">
    <property type="term" value="P:regulation of mitotic cytokinesis"/>
    <property type="evidence" value="ECO:0007669"/>
    <property type="project" value="InterPro"/>
</dbReference>
<dbReference type="Proteomes" id="UP000748531">
    <property type="component" value="Unassembled WGS sequence"/>
</dbReference>
<sequence>MLVQIVLIRNYHPVNNDRFIDMQLNAYKLHPKLLQPQLQACTMRFQLGAPVKRVFAWDGREISDFSDIPTFNSATDQGRKTGKQLGGNEQQRYLGPVWVSKGESYSPSGVYDYLGHCIGAMREKLEPLKSYKKQLEAAKEGNRNEVKQMKILSMNSSEQTKELELSEGCHFAMRHIAKISENNSLASTTGLHLKLLEQISASAAKVKPNGPAGGIAIKRLFTESGQEVFELKQLSNGDIVFISYGEGWITPKGNDDRFFVSTTWSCTDKNLTLDDELEPIPINESWSETELNENLQYVGTRERNSEDDQLSLRNFTLLQSKEHAELFAVPLVITTTKQSDHESTKPAGTQIWSVNKQGQIRPRPCFGGLTLGLILKADQVFGLADRNFQNPSKPNKKKLTGFRVALVPQNDDDAYQHWRFGVDGFIHNQGDESLVLTCLYGNKTSNEEDGLQSVERYTAVHIAACTVLSRSWDSCQRWGIKQERWSTFGQWRHSRVPNPEWHRKAFTWPVDRQGEINDSLIWPVEGFLKPFVPPLEPSRGHAGSHPARRLFDEEGTEHFSLEKLPRDTLVHVSTGGPFVNVWQAKQEQKLRAFFASVKPIVDKADNYVRLLQNMEQEWVLTVVPRLVEGATIKLQKAAPGILINSEAKLIQENYSDPKDNSEAIKQSQPQLSREYFQRFEFSEDGVLYVQADPTLALTMITSVYDKPRLLLKKRRFGEESQRFVLTKEGSIGCGEYVLSFELSDGANTTSLAGSIVAMSRPVTARFGRATQMFQYDLQSKLIYALATNLLDQNMGRRSQLSGKHPLNGAAVCVACSRQLLGRFKLTPVHSGDSFVCAFANVRESTIKELGSLGLFHGGHLDLSTYEAKWSVKYWQTRIDVNMNDLARMKRAHAELMTIVQSKPKSESVKLLVYRNGDARVLAPKLCIGSSMSGLLDHCTARLQYSTPVTQFYTADGTAVRKLEDLYAWAKEHSTEVVEQGEIWFCWCSEADQTEDTKTEITDLKYNLCHRSVDRQRSNAIFWKMLSEKSEHAAVYVGHPEVRKLMAYGILPDLKREKREKEHLTKWPTKQALDNETLPTVKLISGGEIFQVGELEGPGKIKEYEFVIKIDDVYGLLEFLPGCLLTVNEELRLVLVLVYEIFGHEVRSDVFEPNSSKLDDVTEIRIRSRLGPLKSYFTKVCPTITIKLHPVLNWQDKTGSTSSSDLKLGQPIANCVVSMESLLIVNDEADIKLSDIRAQFCHLWLLKEQLHSPRQTVYTDTELIHLFVDIDLHEGRVDVSTDQDTVVESKGDNEEIDWSITPIEVWASSGEEFVQLSDVYNDVDHVRIRAQETTMDQTCNRDNSSLSNNILEKRIFVYKNQETPSGSVLVWGESLDAILEEARVKLNCQKMPEKLCTLDGEKVIRLTDLKQDQLVCLVCSGERFVSNGMQQCEIKANWTRARKTYGSGSTEMIVQSRENPLVGVDPFDPKNTNLHNRENMQSDVKRINVYENGKPIRTAQLITGDSLNQLLERSTILLRLPQIAVCFYTRDGIKITTFQQILHEDILAVSTTGQGFLSTRMHETHQNSSQ</sequence>
<dbReference type="Pfam" id="PF24478">
    <property type="entry name" value="DCX2_DCDC1"/>
    <property type="match status" value="1"/>
</dbReference>
<feature type="domain" description="DCDC1 second doublecortin-like" evidence="1">
    <location>
        <begin position="35"/>
        <end position="111"/>
    </location>
</feature>
<dbReference type="EMBL" id="LUCH01001201">
    <property type="protein sequence ID" value="KAF5403482.1"/>
    <property type="molecule type" value="Genomic_DNA"/>
</dbReference>
<dbReference type="GO" id="GO:0008017">
    <property type="term" value="F:microtubule binding"/>
    <property type="evidence" value="ECO:0007669"/>
    <property type="project" value="InterPro"/>
</dbReference>
<dbReference type="InterPro" id="IPR036572">
    <property type="entry name" value="Doublecortin_dom_sf"/>
</dbReference>
<accession>A0A8J4TJ06</accession>
<dbReference type="GO" id="GO:0030496">
    <property type="term" value="C:midbody"/>
    <property type="evidence" value="ECO:0007669"/>
    <property type="project" value="TreeGrafter"/>
</dbReference>
<dbReference type="Gene3D" id="3.10.20.230">
    <property type="entry name" value="Doublecortin domain"/>
    <property type="match status" value="1"/>
</dbReference>
<protein>
    <recommendedName>
        <fullName evidence="1">DCDC1 second doublecortin-like domain-containing protein</fullName>
    </recommendedName>
</protein>